<dbReference type="InterPro" id="IPR011011">
    <property type="entry name" value="Znf_FYVE_PHD"/>
</dbReference>
<dbReference type="Gene3D" id="3.30.70.1820">
    <property type="entry name" value="L1 transposable element, RRM domain"/>
    <property type="match status" value="1"/>
</dbReference>
<organism evidence="2">
    <name type="scientific">Schizaphis graminum</name>
    <name type="common">Green bug aphid</name>
    <dbReference type="NCBI Taxonomy" id="13262"/>
    <lineage>
        <taxon>Eukaryota</taxon>
        <taxon>Metazoa</taxon>
        <taxon>Ecdysozoa</taxon>
        <taxon>Arthropoda</taxon>
        <taxon>Hexapoda</taxon>
        <taxon>Insecta</taxon>
        <taxon>Pterygota</taxon>
        <taxon>Neoptera</taxon>
        <taxon>Paraneoptera</taxon>
        <taxon>Hemiptera</taxon>
        <taxon>Sternorrhyncha</taxon>
        <taxon>Aphidomorpha</taxon>
        <taxon>Aphidoidea</taxon>
        <taxon>Aphididae</taxon>
        <taxon>Aphidini</taxon>
        <taxon>Schizaphis</taxon>
    </lineage>
</organism>
<evidence type="ECO:0000259" key="1">
    <source>
        <dbReference type="Pfam" id="PF25298"/>
    </source>
</evidence>
<gene>
    <name evidence="2" type="ORF">g.1067</name>
</gene>
<sequence>MPVCNSCSVNIVSALSVTCTDCDLTWHAKCQKLSKEDVDYLKESDNIWRCSSCSNAKRASLRLDTPVNLGNIDLIEIKEIILQLKDTFQKFKEDTCINFNNLNTKFNVIDKIITENNILKTHVIQLENKIEFMERRQISNDIIIDGIPENKTEDCTQLVQQICKELNSNINASMINDCHRIGFNRNNARPRKIIVKFINHQDKINTLKARQIKINFSTKDIGIQPDMPIYIRENLTTKGNKLFKEARDLKNSLHFQFVWTKNGLVFLRKNETDKIIRVDNEEVILNLKSQYDHLNSINLNS</sequence>
<dbReference type="InterPro" id="IPR057251">
    <property type="entry name" value="FP_C"/>
</dbReference>
<dbReference type="InterPro" id="IPR013083">
    <property type="entry name" value="Znf_RING/FYVE/PHD"/>
</dbReference>
<feature type="domain" description="FP protein C-terminal" evidence="1">
    <location>
        <begin position="236"/>
        <end position="287"/>
    </location>
</feature>
<dbReference type="EMBL" id="GGMR01016509">
    <property type="protein sequence ID" value="MBY29128.1"/>
    <property type="molecule type" value="Transcribed_RNA"/>
</dbReference>
<dbReference type="Pfam" id="PF25298">
    <property type="entry name" value="Baculo_FP_2nd"/>
    <property type="match status" value="1"/>
</dbReference>
<protein>
    <recommendedName>
        <fullName evidence="1">FP protein C-terminal domain-containing protein</fullName>
    </recommendedName>
</protein>
<dbReference type="Gene3D" id="3.30.40.10">
    <property type="entry name" value="Zinc/RING finger domain, C3HC4 (zinc finger)"/>
    <property type="match status" value="1"/>
</dbReference>
<reference evidence="2" key="1">
    <citation type="submission" date="2018-04" db="EMBL/GenBank/DDBJ databases">
        <title>Transcriptome of Schizaphis graminum biotype I.</title>
        <authorList>
            <person name="Scully E.D."/>
            <person name="Geib S.M."/>
            <person name="Palmer N.A."/>
            <person name="Koch K."/>
            <person name="Bradshaw J."/>
            <person name="Heng-Moss T."/>
            <person name="Sarath G."/>
        </authorList>
    </citation>
    <scope>NUCLEOTIDE SEQUENCE</scope>
</reference>
<name>A0A2S2PIQ5_SCHGA</name>
<accession>A0A2S2PIQ5</accession>
<dbReference type="AlphaFoldDB" id="A0A2S2PIQ5"/>
<proteinExistence type="predicted"/>
<evidence type="ECO:0000313" key="2">
    <source>
        <dbReference type="EMBL" id="MBY29128.1"/>
    </source>
</evidence>
<dbReference type="SUPFAM" id="SSF57903">
    <property type="entry name" value="FYVE/PHD zinc finger"/>
    <property type="match status" value="1"/>
</dbReference>